<dbReference type="SUPFAM" id="SSF52540">
    <property type="entry name" value="P-loop containing nucleoside triphosphate hydrolases"/>
    <property type="match status" value="1"/>
</dbReference>
<dbReference type="PANTHER" id="PTHR40396">
    <property type="entry name" value="ATPASE-LIKE PROTEIN"/>
    <property type="match status" value="1"/>
</dbReference>
<sequence>MMRVESIELKNFKNVEAGRVDILDTQSGAGIVGIYGQNGSGKTSVVDAFDCIQRAMLGVEQADNSGDYVGASGDELGVTIRFVTAGMSGNPEEYAEIQYEMRCRTDKNNRLRITSEAIRIKPEDGQKRTLIEYKPARQDDDSSDDAQRRVRAGEYAPKARWKSILAFDEDARLLFTLAEGASYAQGASFLFAHEFSSAMGRFQKACLGSSGQFRPGVPATVREALEKTVHPLSRVIATLSYFALKNLRVISTVSTLAVSANVLHLSTVEDERHKGIPRFLPLDISGPVDLSVQDSEVLSHTVDTINGVLRALVPGYELRLRDLGSVVLNAGNEGRRLELMSVRDGVELPFRRESEGIQKITAITALLIDVYNNPESCVVVDELDSGVFEFLLGELLEVLSSRGKGQLIFTAHNLRALETLPAKCLVFTTTNPKKRFVRFKGHRPSNNLRDQYLRAINLGGQDENVYEQTDRFEIDSAFYRAGHKGEPSFDELLAQVKG</sequence>
<dbReference type="Gene3D" id="3.40.50.300">
    <property type="entry name" value="P-loop containing nucleotide triphosphate hydrolases"/>
    <property type="match status" value="1"/>
</dbReference>
<proteinExistence type="predicted"/>
<dbReference type="GO" id="GO:0016887">
    <property type="term" value="F:ATP hydrolysis activity"/>
    <property type="evidence" value="ECO:0007669"/>
    <property type="project" value="InterPro"/>
</dbReference>
<dbReference type="RefSeq" id="WP_289827235.1">
    <property type="nucleotide sequence ID" value="NZ_JAUEIR010000006.1"/>
</dbReference>
<dbReference type="InterPro" id="IPR038729">
    <property type="entry name" value="Rad50/SbcC_AAA"/>
</dbReference>
<evidence type="ECO:0000313" key="2">
    <source>
        <dbReference type="EMBL" id="MDN0069532.1"/>
    </source>
</evidence>
<reference evidence="2" key="2">
    <citation type="submission" date="2023-08" db="EMBL/GenBank/DDBJ databases">
        <title>Identification and characterization of horizontal gene transfer across gut microbiota members of farm animals based on homology search.</title>
        <authorList>
            <person name="Schwarzerova J."/>
            <person name="Nykrynova M."/>
            <person name="Jureckova K."/>
            <person name="Cejkova D."/>
            <person name="Rychlik I."/>
        </authorList>
    </citation>
    <scope>NUCLEOTIDE SEQUENCE</scope>
    <source>
        <strain evidence="2">15_COKtk</strain>
    </source>
</reference>
<dbReference type="EMBL" id="JAUEIR010000006">
    <property type="protein sequence ID" value="MDN0069532.1"/>
    <property type="molecule type" value="Genomic_DNA"/>
</dbReference>
<dbReference type="GO" id="GO:0006302">
    <property type="term" value="P:double-strand break repair"/>
    <property type="evidence" value="ECO:0007669"/>
    <property type="project" value="InterPro"/>
</dbReference>
<evidence type="ECO:0000313" key="3">
    <source>
        <dbReference type="Proteomes" id="UP001168505"/>
    </source>
</evidence>
<dbReference type="Pfam" id="PF13476">
    <property type="entry name" value="AAA_23"/>
    <property type="match status" value="1"/>
</dbReference>
<accession>A0AAW7K2V1</accession>
<reference evidence="2" key="1">
    <citation type="submission" date="2023-06" db="EMBL/GenBank/DDBJ databases">
        <authorList>
            <person name="Zeman M."/>
            <person name="Kubasova T."/>
            <person name="Jahodarova E."/>
            <person name="Nykrynova M."/>
            <person name="Rychlik I."/>
        </authorList>
    </citation>
    <scope>NUCLEOTIDE SEQUENCE</scope>
    <source>
        <strain evidence="2">15_COKtk</strain>
    </source>
</reference>
<name>A0AAW7K2V1_9ACTN</name>
<dbReference type="AlphaFoldDB" id="A0AAW7K2V1"/>
<comment type="caution">
    <text evidence="2">The sequence shown here is derived from an EMBL/GenBank/DDBJ whole genome shotgun (WGS) entry which is preliminary data.</text>
</comment>
<gene>
    <name evidence="2" type="ORF">QVN40_07440</name>
</gene>
<dbReference type="InterPro" id="IPR027417">
    <property type="entry name" value="P-loop_NTPase"/>
</dbReference>
<organism evidence="2 3">
    <name type="scientific">Collinsella ihumii</name>
    <dbReference type="NCBI Taxonomy" id="1720204"/>
    <lineage>
        <taxon>Bacteria</taxon>
        <taxon>Bacillati</taxon>
        <taxon>Actinomycetota</taxon>
        <taxon>Coriobacteriia</taxon>
        <taxon>Coriobacteriales</taxon>
        <taxon>Coriobacteriaceae</taxon>
        <taxon>Collinsella</taxon>
    </lineage>
</organism>
<protein>
    <submittedName>
        <fullName evidence="2">AAA family ATPase</fullName>
    </submittedName>
</protein>
<dbReference type="Proteomes" id="UP001168505">
    <property type="component" value="Unassembled WGS sequence"/>
</dbReference>
<feature type="domain" description="Rad50/SbcC-type AAA" evidence="1">
    <location>
        <begin position="6"/>
        <end position="129"/>
    </location>
</feature>
<dbReference type="PANTHER" id="PTHR40396:SF1">
    <property type="entry name" value="ATPASE AAA-TYPE CORE DOMAIN-CONTAINING PROTEIN"/>
    <property type="match status" value="1"/>
</dbReference>
<evidence type="ECO:0000259" key="1">
    <source>
        <dbReference type="Pfam" id="PF13476"/>
    </source>
</evidence>